<evidence type="ECO:0000256" key="11">
    <source>
        <dbReference type="RuleBase" id="RU361243"/>
    </source>
</evidence>
<evidence type="ECO:0000256" key="5">
    <source>
        <dbReference type="ARBA" id="ARBA00060503"/>
    </source>
</evidence>
<feature type="binding site" evidence="8">
    <location>
        <position position="125"/>
    </location>
    <ligand>
        <name>substrate</name>
    </ligand>
</feature>
<dbReference type="SUPFAM" id="SSF51735">
    <property type="entry name" value="NAD(P)-binding Rossmann-fold domains"/>
    <property type="match status" value="1"/>
</dbReference>
<dbReference type="GO" id="GO:0046168">
    <property type="term" value="P:glycerol-3-phosphate catabolic process"/>
    <property type="evidence" value="ECO:0007669"/>
    <property type="project" value="UniProtKB-UniRule"/>
</dbReference>
<gene>
    <name evidence="14" type="ORF">CAOG_001249</name>
</gene>
<dbReference type="FunFam" id="3.40.50.720:FF:000019">
    <property type="entry name" value="Glycerol-3-phosphate dehydrogenase [NAD(P)+]"/>
    <property type="match status" value="1"/>
</dbReference>
<evidence type="ECO:0000313" key="15">
    <source>
        <dbReference type="Proteomes" id="UP000008743"/>
    </source>
</evidence>
<organism evidence="14 15">
    <name type="scientific">Capsaspora owczarzaki (strain ATCC 30864)</name>
    <dbReference type="NCBI Taxonomy" id="595528"/>
    <lineage>
        <taxon>Eukaryota</taxon>
        <taxon>Filasterea</taxon>
        <taxon>Capsaspora</taxon>
    </lineage>
</organism>
<dbReference type="HAMAP" id="MF_00394">
    <property type="entry name" value="NAD_Glyc3P_dehydrog"/>
    <property type="match status" value="1"/>
</dbReference>
<dbReference type="GO" id="GO:0051287">
    <property type="term" value="F:NAD binding"/>
    <property type="evidence" value="ECO:0007669"/>
    <property type="project" value="UniProtKB-UniRule"/>
</dbReference>
<comment type="similarity">
    <text evidence="1 10">Belongs to the NAD-dependent glycerol-3-phosphate dehydrogenase family.</text>
</comment>
<dbReference type="InParanoid" id="A0A0D2WJZ6"/>
<accession>A0A0D2WJZ6</accession>
<evidence type="ECO:0000259" key="12">
    <source>
        <dbReference type="Pfam" id="PF01210"/>
    </source>
</evidence>
<dbReference type="PANTHER" id="PTHR11728:SF1">
    <property type="entry name" value="GLYCEROL-3-PHOSPHATE DEHYDROGENASE [NAD(+)] 2, CHLOROPLASTIC"/>
    <property type="match status" value="1"/>
</dbReference>
<dbReference type="InterPro" id="IPR006168">
    <property type="entry name" value="G3P_DH_NAD-dep"/>
</dbReference>
<evidence type="ECO:0000256" key="8">
    <source>
        <dbReference type="PIRSR" id="PIRSR000114-2"/>
    </source>
</evidence>
<keyword evidence="3 9" id="KW-0520">NAD</keyword>
<dbReference type="EC" id="1.1.1.8" evidence="11"/>
<evidence type="ECO:0000256" key="1">
    <source>
        <dbReference type="ARBA" id="ARBA00011009"/>
    </source>
</evidence>
<dbReference type="PIRSF" id="PIRSF000114">
    <property type="entry name" value="Glycerol-3-P_dh"/>
    <property type="match status" value="1"/>
</dbReference>
<evidence type="ECO:0000256" key="4">
    <source>
        <dbReference type="ARBA" id="ARBA00048683"/>
    </source>
</evidence>
<evidence type="ECO:0000256" key="10">
    <source>
        <dbReference type="RuleBase" id="RU000437"/>
    </source>
</evidence>
<dbReference type="PRINTS" id="PR00077">
    <property type="entry name" value="GPDHDRGNASE"/>
</dbReference>
<dbReference type="SUPFAM" id="SSF48179">
    <property type="entry name" value="6-phosphogluconate dehydrogenase C-terminal domain-like"/>
    <property type="match status" value="1"/>
</dbReference>
<dbReference type="EMBL" id="KE346361">
    <property type="protein sequence ID" value="KJE89828.1"/>
    <property type="molecule type" value="Genomic_DNA"/>
</dbReference>
<evidence type="ECO:0000256" key="3">
    <source>
        <dbReference type="ARBA" id="ARBA00023027"/>
    </source>
</evidence>
<dbReference type="NCBIfam" id="NF000940">
    <property type="entry name" value="PRK00094.1-2"/>
    <property type="match status" value="1"/>
</dbReference>
<dbReference type="GO" id="GO:0005975">
    <property type="term" value="P:carbohydrate metabolic process"/>
    <property type="evidence" value="ECO:0007669"/>
    <property type="project" value="InterPro"/>
</dbReference>
<name>A0A0D2WJZ6_CAPO3</name>
<dbReference type="InterPro" id="IPR008927">
    <property type="entry name" value="6-PGluconate_DH-like_C_sf"/>
</dbReference>
<dbReference type="RefSeq" id="XP_004349769.2">
    <property type="nucleotide sequence ID" value="XM_004349719.2"/>
</dbReference>
<keyword evidence="2 10" id="KW-0560">Oxidoreductase</keyword>
<dbReference type="Proteomes" id="UP000008743">
    <property type="component" value="Unassembled WGS sequence"/>
</dbReference>
<evidence type="ECO:0000256" key="7">
    <source>
        <dbReference type="PIRSR" id="PIRSR000114-1"/>
    </source>
</evidence>
<dbReference type="Gene3D" id="3.40.50.720">
    <property type="entry name" value="NAD(P)-binding Rossmann-like Domain"/>
    <property type="match status" value="1"/>
</dbReference>
<dbReference type="InterPro" id="IPR011128">
    <property type="entry name" value="G3P_DH_NAD-dep_N"/>
</dbReference>
<dbReference type="OrthoDB" id="10263760at2759"/>
<keyword evidence="15" id="KW-1185">Reference proteome</keyword>
<dbReference type="FunFam" id="1.10.1040.10:FF:000001">
    <property type="entry name" value="Glycerol-3-phosphate dehydrogenase [NAD(P)+]"/>
    <property type="match status" value="1"/>
</dbReference>
<dbReference type="GO" id="GO:0141152">
    <property type="term" value="F:glycerol-3-phosphate dehydrogenase (NAD+) activity"/>
    <property type="evidence" value="ECO:0007669"/>
    <property type="project" value="UniProtKB-UniRule"/>
</dbReference>
<feature type="domain" description="Glycerol-3-phosphate dehydrogenase NAD-dependent C-terminal" evidence="13">
    <location>
        <begin position="199"/>
        <end position="339"/>
    </location>
</feature>
<comment type="subcellular location">
    <subcellularLocation>
        <location evidence="5">Glycosome</location>
    </subcellularLocation>
</comment>
<feature type="binding site" evidence="9">
    <location>
        <position position="159"/>
    </location>
    <ligand>
        <name>NAD(+)</name>
        <dbReference type="ChEBI" id="CHEBI:57540"/>
    </ligand>
</feature>
<feature type="binding site" evidence="9">
    <location>
        <begin position="27"/>
        <end position="32"/>
    </location>
    <ligand>
        <name>NAD(+)</name>
        <dbReference type="ChEBI" id="CHEBI:57540"/>
    </ligand>
</feature>
<dbReference type="PANTHER" id="PTHR11728">
    <property type="entry name" value="GLYCEROL-3-PHOSPHATE DEHYDROGENASE"/>
    <property type="match status" value="1"/>
</dbReference>
<dbReference type="InterPro" id="IPR006109">
    <property type="entry name" value="G3P_DH_NAD-dep_C"/>
</dbReference>
<proteinExistence type="inferred from homology"/>
<feature type="binding site" evidence="8">
    <location>
        <begin position="274"/>
        <end position="275"/>
    </location>
    <ligand>
        <name>substrate</name>
    </ligand>
</feature>
<evidence type="ECO:0000313" key="14">
    <source>
        <dbReference type="EMBL" id="KJE89828.1"/>
    </source>
</evidence>
<evidence type="ECO:0000259" key="13">
    <source>
        <dbReference type="Pfam" id="PF07479"/>
    </source>
</evidence>
<dbReference type="AlphaFoldDB" id="A0A0D2WJZ6"/>
<dbReference type="NCBIfam" id="NF000942">
    <property type="entry name" value="PRK00094.1-4"/>
    <property type="match status" value="1"/>
</dbReference>
<dbReference type="PhylomeDB" id="A0A0D2WJZ6"/>
<dbReference type="Pfam" id="PF01210">
    <property type="entry name" value="NAD_Gly3P_dh_N"/>
    <property type="match status" value="1"/>
</dbReference>
<sequence>MSPLSVALGIMSKPIVQLPPQKVAVFGGGSFGTAMAVAVARNGHRVAILVRDAQVANEINTQHTNSKYIGDLPLPHNVTATTDINEALAGVSFIFHAIPAQTTFDFLEHRKTVIPADVPIISTSKGISTESLKLMSDLIPEALGRTNQPLAYLSGPSFAKEVIQNLPTAVVVASVATEVAQRVQCLMSSTTFRVYTTDDVTGVEVGGALKNPLAIGAGVIHGMGFGNNALAILVTRGCSEMKKLAIQLGGKPETLAGLSGFGDLMLTCHSAMSRNRTVGYRLGKGETLQAILASMAEVAEGVPTAGAVVRLAAREKLDLPIFKAIGDLLDGKLAAMQALEHLMTLPLRAED</sequence>
<feature type="active site" description="Proton acceptor" evidence="7">
    <location>
        <position position="210"/>
    </location>
</feature>
<dbReference type="InterPro" id="IPR036291">
    <property type="entry name" value="NAD(P)-bd_dom_sf"/>
</dbReference>
<evidence type="ECO:0000256" key="6">
    <source>
        <dbReference type="ARBA" id="ARBA00084116"/>
    </source>
</evidence>
<evidence type="ECO:0000256" key="9">
    <source>
        <dbReference type="PIRSR" id="PIRSR000114-3"/>
    </source>
</evidence>
<keyword evidence="6" id="KW-0327">Glycosome</keyword>
<reference evidence="15" key="1">
    <citation type="submission" date="2011-02" db="EMBL/GenBank/DDBJ databases">
        <title>The Genome Sequence of Capsaspora owczarzaki ATCC 30864.</title>
        <authorList>
            <person name="Russ C."/>
            <person name="Cuomo C."/>
            <person name="Burger G."/>
            <person name="Gray M.W."/>
            <person name="Holland P.W.H."/>
            <person name="King N."/>
            <person name="Lang F.B.F."/>
            <person name="Roger A.J."/>
            <person name="Ruiz-Trillo I."/>
            <person name="Young S.K."/>
            <person name="Zeng Q."/>
            <person name="Gargeya S."/>
            <person name="Alvarado L."/>
            <person name="Berlin A."/>
            <person name="Chapman S.B."/>
            <person name="Chen Z."/>
            <person name="Freedman E."/>
            <person name="Gellesch M."/>
            <person name="Goldberg J."/>
            <person name="Griggs A."/>
            <person name="Gujja S."/>
            <person name="Heilman E."/>
            <person name="Heiman D."/>
            <person name="Howarth C."/>
            <person name="Mehta T."/>
            <person name="Neiman D."/>
            <person name="Pearson M."/>
            <person name="Roberts A."/>
            <person name="Saif S."/>
            <person name="Shea T."/>
            <person name="Shenoy N."/>
            <person name="Sisk P."/>
            <person name="Stolte C."/>
            <person name="Sykes S."/>
            <person name="White J."/>
            <person name="Yandava C."/>
            <person name="Haas B."/>
            <person name="Nusbaum C."/>
            <person name="Birren B."/>
        </authorList>
    </citation>
    <scope>NUCLEOTIDE SEQUENCE</scope>
    <source>
        <strain evidence="15">ATCC 30864</strain>
    </source>
</reference>
<dbReference type="Pfam" id="PF07479">
    <property type="entry name" value="NAD_Gly3P_dh_C"/>
    <property type="match status" value="1"/>
</dbReference>
<dbReference type="eggNOG" id="KOG2711">
    <property type="taxonomic scope" value="Eukaryota"/>
</dbReference>
<feature type="binding site" evidence="9">
    <location>
        <position position="274"/>
    </location>
    <ligand>
        <name>NAD(+)</name>
        <dbReference type="ChEBI" id="CHEBI:57540"/>
    </ligand>
</feature>
<evidence type="ECO:0000256" key="2">
    <source>
        <dbReference type="ARBA" id="ARBA00023002"/>
    </source>
</evidence>
<dbReference type="Gene3D" id="1.10.1040.10">
    <property type="entry name" value="N-(1-d-carboxylethyl)-l-norvaline Dehydrogenase, domain 2"/>
    <property type="match status" value="1"/>
</dbReference>
<dbReference type="GO" id="GO:0005829">
    <property type="term" value="C:cytosol"/>
    <property type="evidence" value="ECO:0007669"/>
    <property type="project" value="TreeGrafter"/>
</dbReference>
<dbReference type="InterPro" id="IPR013328">
    <property type="entry name" value="6PGD_dom2"/>
</dbReference>
<comment type="catalytic activity">
    <reaction evidence="4 11">
        <text>sn-glycerol 3-phosphate + NAD(+) = dihydroxyacetone phosphate + NADH + H(+)</text>
        <dbReference type="Rhea" id="RHEA:11092"/>
        <dbReference type="ChEBI" id="CHEBI:15378"/>
        <dbReference type="ChEBI" id="CHEBI:57540"/>
        <dbReference type="ChEBI" id="CHEBI:57597"/>
        <dbReference type="ChEBI" id="CHEBI:57642"/>
        <dbReference type="ChEBI" id="CHEBI:57945"/>
        <dbReference type="EC" id="1.1.1.8"/>
    </reaction>
</comment>
<protein>
    <recommendedName>
        <fullName evidence="11">Glycerol-3-phosphate dehydrogenase [NAD(+)]</fullName>
        <ecNumber evidence="11">1.1.1.8</ecNumber>
    </recommendedName>
</protein>
<dbReference type="GO" id="GO:0020015">
    <property type="term" value="C:glycosome"/>
    <property type="evidence" value="ECO:0007669"/>
    <property type="project" value="UniProtKB-SubCell"/>
</dbReference>
<feature type="domain" description="Glycerol-3-phosphate dehydrogenase NAD-dependent N-terminal" evidence="12">
    <location>
        <begin position="22"/>
        <end position="178"/>
    </location>
</feature>
<dbReference type="STRING" id="595528.A0A0D2WJZ6"/>